<evidence type="ECO:0000256" key="1">
    <source>
        <dbReference type="ARBA" id="ARBA00004328"/>
    </source>
</evidence>
<proteinExistence type="predicted"/>
<evidence type="ECO:0000259" key="2">
    <source>
        <dbReference type="Pfam" id="PF05065"/>
    </source>
</evidence>
<dbReference type="Proteomes" id="UP000182149">
    <property type="component" value="Unassembled WGS sequence"/>
</dbReference>
<dbReference type="AlphaFoldDB" id="A0A1L8QSZ3"/>
<dbReference type="InterPro" id="IPR024455">
    <property type="entry name" value="Phage_capsid"/>
</dbReference>
<dbReference type="InterPro" id="IPR054612">
    <property type="entry name" value="Phage_capsid-like_C"/>
</dbReference>
<dbReference type="RefSeq" id="WP_071874821.1">
    <property type="nucleotide sequence ID" value="NZ_JBHSHF010000023.1"/>
</dbReference>
<keyword evidence="4" id="KW-1185">Reference proteome</keyword>
<feature type="domain" description="Phage capsid-like C-terminal" evidence="2">
    <location>
        <begin position="7"/>
        <end position="294"/>
    </location>
</feature>
<sequence>MTTLSRGNLFDPTLVTDLVNKVTGKSSLARLSTQKAIPFNGEKEFTFTMDSEIDVVAENGKKTHGGISLAPRRIVPLKIEYGARVSDEFMYAAAEEKIAILKAFNDGFAKKVARGIDLMAFHGVNPRTAAPSTVIGNNNFDSAVTQKVPMAKGMANPNDAVETAIAMVGGADGDITGMAINPSFRSALSQQKDQQGNPMFPELSWGNAPATIKGLAVDVNKTVSDMTENGDRAIVGNFAESFKWGYAKNVPFEIIEFGDPDNSGFDLKGYNQVYLRSEMYLGWAILEPTHFAIITESAE</sequence>
<organism evidence="3 4">
    <name type="scientific">Enterococcus aquimarinus</name>
    <dbReference type="NCBI Taxonomy" id="328396"/>
    <lineage>
        <taxon>Bacteria</taxon>
        <taxon>Bacillati</taxon>
        <taxon>Bacillota</taxon>
        <taxon>Bacilli</taxon>
        <taxon>Lactobacillales</taxon>
        <taxon>Enterococcaceae</taxon>
        <taxon>Enterococcus</taxon>
    </lineage>
</organism>
<evidence type="ECO:0000313" key="4">
    <source>
        <dbReference type="Proteomes" id="UP000182149"/>
    </source>
</evidence>
<dbReference type="EMBL" id="JXKD01000007">
    <property type="protein sequence ID" value="OJG10607.1"/>
    <property type="molecule type" value="Genomic_DNA"/>
</dbReference>
<accession>A0A1L8QSZ3</accession>
<name>A0A1L8QSZ3_9ENTE</name>
<dbReference type="SUPFAM" id="SSF56563">
    <property type="entry name" value="Major capsid protein gp5"/>
    <property type="match status" value="1"/>
</dbReference>
<protein>
    <submittedName>
        <fullName evidence="3">Phage major head protein</fullName>
    </submittedName>
</protein>
<dbReference type="STRING" id="328396.RU93_GL002123"/>
<evidence type="ECO:0000313" key="3">
    <source>
        <dbReference type="EMBL" id="OJG10607.1"/>
    </source>
</evidence>
<gene>
    <name evidence="3" type="ORF">RU93_GL002123</name>
</gene>
<dbReference type="OrthoDB" id="3194758at2"/>
<dbReference type="NCBIfam" id="TIGR01554">
    <property type="entry name" value="major_cap_HK97"/>
    <property type="match status" value="1"/>
</dbReference>
<comment type="caution">
    <text evidence="3">The sequence shown here is derived from an EMBL/GenBank/DDBJ whole genome shotgun (WGS) entry which is preliminary data.</text>
</comment>
<reference evidence="3 4" key="1">
    <citation type="submission" date="2014-12" db="EMBL/GenBank/DDBJ databases">
        <title>Draft genome sequences of 29 type strains of Enterococci.</title>
        <authorList>
            <person name="Zhong Z."/>
            <person name="Sun Z."/>
            <person name="Liu W."/>
            <person name="Zhang W."/>
            <person name="Zhang H."/>
        </authorList>
    </citation>
    <scope>NUCLEOTIDE SEQUENCE [LARGE SCALE GENOMIC DNA]</scope>
    <source>
        <strain evidence="3 4">DSM 17690</strain>
    </source>
</reference>
<comment type="subcellular location">
    <subcellularLocation>
        <location evidence="1">Virion</location>
    </subcellularLocation>
</comment>
<dbReference type="Pfam" id="PF05065">
    <property type="entry name" value="Phage_capsid"/>
    <property type="match status" value="1"/>
</dbReference>